<sequence length="116" mass="13267">MAADSFAEVVVYRPNGKRGSGVRRRCSAVWLGPRQRFSPVEGNFRGRGPSCRQGISILSPKLIGILKQWSELVVLNNRNGIHSAIWCLVIMLSRFPHEPVLRSRREEQTDLRKNWL</sequence>
<gene>
    <name evidence="1" type="ORF">H0E87_012391</name>
</gene>
<dbReference type="AlphaFoldDB" id="A0A8T2YJC1"/>
<dbReference type="Proteomes" id="UP000807159">
    <property type="component" value="Chromosome 6"/>
</dbReference>
<keyword evidence="2" id="KW-1185">Reference proteome</keyword>
<proteinExistence type="predicted"/>
<evidence type="ECO:0000313" key="2">
    <source>
        <dbReference type="Proteomes" id="UP000807159"/>
    </source>
</evidence>
<reference evidence="1" key="1">
    <citation type="journal article" date="2021" name="J. Hered.">
        <title>Genome Assembly of Salicaceae Populus deltoides (Eastern Cottonwood) I-69 Based on Nanopore Sequencing and Hi-C Technologies.</title>
        <authorList>
            <person name="Bai S."/>
            <person name="Wu H."/>
            <person name="Zhang J."/>
            <person name="Pan Z."/>
            <person name="Zhao W."/>
            <person name="Li Z."/>
            <person name="Tong C."/>
        </authorList>
    </citation>
    <scope>NUCLEOTIDE SEQUENCE</scope>
    <source>
        <tissue evidence="1">Leaf</tissue>
    </source>
</reference>
<name>A0A8T2YJC1_POPDE</name>
<evidence type="ECO:0000313" key="1">
    <source>
        <dbReference type="EMBL" id="KAH8505122.1"/>
    </source>
</evidence>
<dbReference type="EMBL" id="JACEGQ020000006">
    <property type="protein sequence ID" value="KAH8505122.1"/>
    <property type="molecule type" value="Genomic_DNA"/>
</dbReference>
<comment type="caution">
    <text evidence="1">The sequence shown here is derived from an EMBL/GenBank/DDBJ whole genome shotgun (WGS) entry which is preliminary data.</text>
</comment>
<accession>A0A8T2YJC1</accession>
<organism evidence="1 2">
    <name type="scientific">Populus deltoides</name>
    <name type="common">Eastern poplar</name>
    <name type="synonym">Eastern cottonwood</name>
    <dbReference type="NCBI Taxonomy" id="3696"/>
    <lineage>
        <taxon>Eukaryota</taxon>
        <taxon>Viridiplantae</taxon>
        <taxon>Streptophyta</taxon>
        <taxon>Embryophyta</taxon>
        <taxon>Tracheophyta</taxon>
        <taxon>Spermatophyta</taxon>
        <taxon>Magnoliopsida</taxon>
        <taxon>eudicotyledons</taxon>
        <taxon>Gunneridae</taxon>
        <taxon>Pentapetalae</taxon>
        <taxon>rosids</taxon>
        <taxon>fabids</taxon>
        <taxon>Malpighiales</taxon>
        <taxon>Salicaceae</taxon>
        <taxon>Saliceae</taxon>
        <taxon>Populus</taxon>
    </lineage>
</organism>
<protein>
    <submittedName>
        <fullName evidence="1">Uncharacterized protein</fullName>
    </submittedName>
</protein>